<protein>
    <recommendedName>
        <fullName evidence="2">UspA domain-containing protein</fullName>
    </recommendedName>
</protein>
<dbReference type="RefSeq" id="WP_109828040.1">
    <property type="nucleotide sequence ID" value="NZ_CP029494.1"/>
</dbReference>
<accession>A0A2Z3JH33</accession>
<evidence type="ECO:0000259" key="2">
    <source>
        <dbReference type="Pfam" id="PF00582"/>
    </source>
</evidence>
<sequence>MFRTILVPTDFSTSSILAAEHACRMARAIGGGVTFLHVTPGGHGSEAALQARLQAFAGNARLARPPLLEAAAGRDVASVILDVAAERRADLIVLGTGRVGTVARAVLARADVPVQVVPRQFQLHRQPDHRWRQLLCD</sequence>
<dbReference type="InterPro" id="IPR006016">
    <property type="entry name" value="UspA"/>
</dbReference>
<feature type="domain" description="UspA" evidence="2">
    <location>
        <begin position="1"/>
        <end position="118"/>
    </location>
</feature>
<evidence type="ECO:0000313" key="3">
    <source>
        <dbReference type="EMBL" id="AWN24315.1"/>
    </source>
</evidence>
<dbReference type="EMBL" id="CP029494">
    <property type="protein sequence ID" value="AWN24315.1"/>
    <property type="molecule type" value="Genomic_DNA"/>
</dbReference>
<organism evidence="3 4">
    <name type="scientific">Deinococcus irradiatisoli</name>
    <dbReference type="NCBI Taxonomy" id="2202254"/>
    <lineage>
        <taxon>Bacteria</taxon>
        <taxon>Thermotogati</taxon>
        <taxon>Deinococcota</taxon>
        <taxon>Deinococci</taxon>
        <taxon>Deinococcales</taxon>
        <taxon>Deinococcaceae</taxon>
        <taxon>Deinococcus</taxon>
    </lineage>
</organism>
<dbReference type="PRINTS" id="PR01438">
    <property type="entry name" value="UNVRSLSTRESS"/>
</dbReference>
<gene>
    <name evidence="3" type="ORF">DKM44_14650</name>
</gene>
<dbReference type="SUPFAM" id="SSF52402">
    <property type="entry name" value="Adenine nucleotide alpha hydrolases-like"/>
    <property type="match status" value="1"/>
</dbReference>
<dbReference type="InterPro" id="IPR014729">
    <property type="entry name" value="Rossmann-like_a/b/a_fold"/>
</dbReference>
<reference evidence="3 4" key="1">
    <citation type="submission" date="2018-05" db="EMBL/GenBank/DDBJ databases">
        <title>Complete Genome Sequence of Deinococcus sp. strain 17bor-2.</title>
        <authorList>
            <person name="Srinivasan S."/>
        </authorList>
    </citation>
    <scope>NUCLEOTIDE SEQUENCE [LARGE SCALE GENOMIC DNA]</scope>
    <source>
        <strain evidence="3 4">17bor-2</strain>
    </source>
</reference>
<dbReference type="PANTHER" id="PTHR46268">
    <property type="entry name" value="STRESS RESPONSE PROTEIN NHAX"/>
    <property type="match status" value="1"/>
</dbReference>
<dbReference type="KEGG" id="dez:DKM44_14650"/>
<dbReference type="PANTHER" id="PTHR46268:SF6">
    <property type="entry name" value="UNIVERSAL STRESS PROTEIN UP12"/>
    <property type="match status" value="1"/>
</dbReference>
<keyword evidence="4" id="KW-1185">Reference proteome</keyword>
<dbReference type="Proteomes" id="UP000245368">
    <property type="component" value="Chromosome"/>
</dbReference>
<evidence type="ECO:0000313" key="4">
    <source>
        <dbReference type="Proteomes" id="UP000245368"/>
    </source>
</evidence>
<dbReference type="CDD" id="cd00293">
    <property type="entry name" value="USP-like"/>
    <property type="match status" value="1"/>
</dbReference>
<name>A0A2Z3JH33_9DEIO</name>
<proteinExistence type="inferred from homology"/>
<dbReference type="Pfam" id="PF00582">
    <property type="entry name" value="Usp"/>
    <property type="match status" value="1"/>
</dbReference>
<evidence type="ECO:0000256" key="1">
    <source>
        <dbReference type="ARBA" id="ARBA00008791"/>
    </source>
</evidence>
<dbReference type="AlphaFoldDB" id="A0A2Z3JH33"/>
<dbReference type="InterPro" id="IPR006015">
    <property type="entry name" value="Universal_stress_UspA"/>
</dbReference>
<dbReference type="Gene3D" id="3.40.50.620">
    <property type="entry name" value="HUPs"/>
    <property type="match status" value="1"/>
</dbReference>
<comment type="similarity">
    <text evidence="1">Belongs to the universal stress protein A family.</text>
</comment>